<dbReference type="KEGG" id="hru:Halru_2414"/>
<dbReference type="AlphaFoldDB" id="L0IG88"/>
<accession>L0IG88</accession>
<keyword evidence="1" id="KW-1133">Transmembrane helix</keyword>
<protein>
    <submittedName>
        <fullName evidence="2">Uncharacterized protein</fullName>
    </submittedName>
</protein>
<dbReference type="Proteomes" id="UP000010846">
    <property type="component" value="Chromosome"/>
</dbReference>
<sequence length="60" mass="6553">MLQCVGVGKRFIYADKIVLSIMSLGEIQLLAILIAGCLVMLYGLYTVFNLGSFVANALRK</sequence>
<evidence type="ECO:0000313" key="3">
    <source>
        <dbReference type="Proteomes" id="UP000010846"/>
    </source>
</evidence>
<proteinExistence type="predicted"/>
<name>L0IG88_HALRX</name>
<dbReference type="EMBL" id="CP003050">
    <property type="protein sequence ID" value="AGB16997.1"/>
    <property type="molecule type" value="Genomic_DNA"/>
</dbReference>
<dbReference type="HOGENOM" id="CLU_2930140_0_0_2"/>
<keyword evidence="1" id="KW-0472">Membrane</keyword>
<evidence type="ECO:0000256" key="1">
    <source>
        <dbReference type="SAM" id="Phobius"/>
    </source>
</evidence>
<feature type="transmembrane region" description="Helical" evidence="1">
    <location>
        <begin position="29"/>
        <end position="55"/>
    </location>
</feature>
<gene>
    <name evidence="2" type="ordered locus">Halru_2414</name>
</gene>
<reference evidence="2" key="1">
    <citation type="submission" date="2011-09" db="EMBL/GenBank/DDBJ databases">
        <title>Complete sequence of Halovivax ruber XH-70.</title>
        <authorList>
            <consortium name="US DOE Joint Genome Institute"/>
            <person name="Lucas S."/>
            <person name="Han J."/>
            <person name="Lapidus A."/>
            <person name="Cheng J.-F."/>
            <person name="Goodwin L."/>
            <person name="Pitluck S."/>
            <person name="Peters L."/>
            <person name="Mikhailova N."/>
            <person name="Davenport K."/>
            <person name="Detter J.C."/>
            <person name="Han C."/>
            <person name="Tapia R."/>
            <person name="Land M."/>
            <person name="Hauser L."/>
            <person name="Kyrpides N."/>
            <person name="Ivanova N."/>
            <person name="Pagani I."/>
            <person name="Sproer C."/>
            <person name="Anderson I."/>
            <person name="Woyke T."/>
        </authorList>
    </citation>
    <scope>NUCLEOTIDE SEQUENCE</scope>
    <source>
        <strain evidence="2">XH-70</strain>
    </source>
</reference>
<organism evidence="2 3">
    <name type="scientific">Halovivax ruber (strain DSM 18193 / JCM 13892 / XH-70)</name>
    <dbReference type="NCBI Taxonomy" id="797302"/>
    <lineage>
        <taxon>Archaea</taxon>
        <taxon>Methanobacteriati</taxon>
        <taxon>Methanobacteriota</taxon>
        <taxon>Stenosarchaea group</taxon>
        <taxon>Halobacteria</taxon>
        <taxon>Halobacteriales</taxon>
        <taxon>Natrialbaceae</taxon>
        <taxon>Halovivax</taxon>
    </lineage>
</organism>
<dbReference type="STRING" id="797302.Halru_2414"/>
<evidence type="ECO:0000313" key="2">
    <source>
        <dbReference type="EMBL" id="AGB16997.1"/>
    </source>
</evidence>
<keyword evidence="3" id="KW-1185">Reference proteome</keyword>
<keyword evidence="1" id="KW-0812">Transmembrane</keyword>